<reference evidence="4" key="1">
    <citation type="submission" date="2021-01" db="EMBL/GenBank/DDBJ databases">
        <authorList>
            <consortium name="Genoscope - CEA"/>
            <person name="William W."/>
        </authorList>
    </citation>
    <scope>NUCLEOTIDE SEQUENCE</scope>
</reference>
<dbReference type="AlphaFoldDB" id="A0A8S1LYM1"/>
<dbReference type="InterPro" id="IPR013087">
    <property type="entry name" value="Znf_C2H2_type"/>
</dbReference>
<comment type="caution">
    <text evidence="4">The sequence shown here is derived from an EMBL/GenBank/DDBJ whole genome shotgun (WGS) entry which is preliminary data.</text>
</comment>
<name>A0A8S1LYM1_PARPR</name>
<dbReference type="PROSITE" id="PS50157">
    <property type="entry name" value="ZINC_FINGER_C2H2_2"/>
    <property type="match status" value="1"/>
</dbReference>
<dbReference type="Proteomes" id="UP000688137">
    <property type="component" value="Unassembled WGS sequence"/>
</dbReference>
<sequence length="267" mass="31486">MQDKSNTNSSVIESQSPKKGVESFEQQKRRRTRKVSDALREYKCECGKSYLSYPALYTHNKQKHNGQSLKNLDEQRQESTFSESQTQYIFATLANALGKQEDQQQTSLTVQDMYDLIMWEIQLYMMESDSKEFRLDYYHELLKQSSPVEVSTPQHAFIKFIHEVKEFLTFEQMKLVFLFVYTFRRLLQENPDCTTNNLVEKANQLICSQLEQVLKSIQQLSERHQIVHISRMGNLRETMIQIVLSFCNWLYARNLTDDKLSLKSDSD</sequence>
<dbReference type="EMBL" id="CAJJDM010000049">
    <property type="protein sequence ID" value="CAD8072299.1"/>
    <property type="molecule type" value="Genomic_DNA"/>
</dbReference>
<keyword evidence="1" id="KW-0479">Metal-binding</keyword>
<feature type="region of interest" description="Disordered" evidence="2">
    <location>
        <begin position="1"/>
        <end position="36"/>
    </location>
</feature>
<evidence type="ECO:0000256" key="1">
    <source>
        <dbReference type="PROSITE-ProRule" id="PRU00042"/>
    </source>
</evidence>
<accession>A0A8S1LYM1</accession>
<gene>
    <name evidence="4" type="ORF">PPRIM_AZ9-3.1.T0490054</name>
</gene>
<keyword evidence="1" id="KW-0863">Zinc-finger</keyword>
<evidence type="ECO:0000259" key="3">
    <source>
        <dbReference type="PROSITE" id="PS50157"/>
    </source>
</evidence>
<evidence type="ECO:0000313" key="5">
    <source>
        <dbReference type="Proteomes" id="UP000688137"/>
    </source>
</evidence>
<dbReference type="GO" id="GO:0008270">
    <property type="term" value="F:zinc ion binding"/>
    <property type="evidence" value="ECO:0007669"/>
    <property type="project" value="UniProtKB-KW"/>
</dbReference>
<keyword evidence="1" id="KW-0862">Zinc</keyword>
<feature type="compositionally biased region" description="Polar residues" evidence="2">
    <location>
        <begin position="1"/>
        <end position="17"/>
    </location>
</feature>
<keyword evidence="5" id="KW-1185">Reference proteome</keyword>
<evidence type="ECO:0000313" key="4">
    <source>
        <dbReference type="EMBL" id="CAD8072299.1"/>
    </source>
</evidence>
<organism evidence="4 5">
    <name type="scientific">Paramecium primaurelia</name>
    <dbReference type="NCBI Taxonomy" id="5886"/>
    <lineage>
        <taxon>Eukaryota</taxon>
        <taxon>Sar</taxon>
        <taxon>Alveolata</taxon>
        <taxon>Ciliophora</taxon>
        <taxon>Intramacronucleata</taxon>
        <taxon>Oligohymenophorea</taxon>
        <taxon>Peniculida</taxon>
        <taxon>Parameciidae</taxon>
        <taxon>Paramecium</taxon>
    </lineage>
</organism>
<evidence type="ECO:0000256" key="2">
    <source>
        <dbReference type="SAM" id="MobiDB-lite"/>
    </source>
</evidence>
<protein>
    <recommendedName>
        <fullName evidence="3">C2H2-type domain-containing protein</fullName>
    </recommendedName>
</protein>
<proteinExistence type="predicted"/>
<feature type="domain" description="C2H2-type" evidence="3">
    <location>
        <begin position="42"/>
        <end position="69"/>
    </location>
</feature>
<dbReference type="OMA" id="FIHEVKE"/>